<proteinExistence type="predicted"/>
<dbReference type="Proteomes" id="UP000634136">
    <property type="component" value="Unassembled WGS sequence"/>
</dbReference>
<comment type="caution">
    <text evidence="1">The sequence shown here is derived from an EMBL/GenBank/DDBJ whole genome shotgun (WGS) entry which is preliminary data.</text>
</comment>
<dbReference type="EMBL" id="JAAIUW010000008">
    <property type="protein sequence ID" value="KAF7820346.1"/>
    <property type="molecule type" value="Genomic_DNA"/>
</dbReference>
<accession>A0A834TFL8</accession>
<reference evidence="1" key="1">
    <citation type="submission" date="2020-09" db="EMBL/GenBank/DDBJ databases">
        <title>Genome-Enabled Discovery of Anthraquinone Biosynthesis in Senna tora.</title>
        <authorList>
            <person name="Kang S.-H."/>
            <person name="Pandey R.P."/>
            <person name="Lee C.-M."/>
            <person name="Sim J.-S."/>
            <person name="Jeong J.-T."/>
            <person name="Choi B.-S."/>
            <person name="Jung M."/>
            <person name="Ginzburg D."/>
            <person name="Zhao K."/>
            <person name="Won S.Y."/>
            <person name="Oh T.-J."/>
            <person name="Yu Y."/>
            <person name="Kim N.-H."/>
            <person name="Lee O.R."/>
            <person name="Lee T.-H."/>
            <person name="Bashyal P."/>
            <person name="Kim T.-S."/>
            <person name="Lee W.-H."/>
            <person name="Kawkins C."/>
            <person name="Kim C.-K."/>
            <person name="Kim J.S."/>
            <person name="Ahn B.O."/>
            <person name="Rhee S.Y."/>
            <person name="Sohng J.K."/>
        </authorList>
    </citation>
    <scope>NUCLEOTIDE SEQUENCE</scope>
    <source>
        <tissue evidence="1">Leaf</tissue>
    </source>
</reference>
<name>A0A834TFL8_9FABA</name>
<evidence type="ECO:0000313" key="2">
    <source>
        <dbReference type="Proteomes" id="UP000634136"/>
    </source>
</evidence>
<keyword evidence="2" id="KW-1185">Reference proteome</keyword>
<protein>
    <submittedName>
        <fullName evidence="1">Uncharacterized protein</fullName>
    </submittedName>
</protein>
<organism evidence="1 2">
    <name type="scientific">Senna tora</name>
    <dbReference type="NCBI Taxonomy" id="362788"/>
    <lineage>
        <taxon>Eukaryota</taxon>
        <taxon>Viridiplantae</taxon>
        <taxon>Streptophyta</taxon>
        <taxon>Embryophyta</taxon>
        <taxon>Tracheophyta</taxon>
        <taxon>Spermatophyta</taxon>
        <taxon>Magnoliopsida</taxon>
        <taxon>eudicotyledons</taxon>
        <taxon>Gunneridae</taxon>
        <taxon>Pentapetalae</taxon>
        <taxon>rosids</taxon>
        <taxon>fabids</taxon>
        <taxon>Fabales</taxon>
        <taxon>Fabaceae</taxon>
        <taxon>Caesalpinioideae</taxon>
        <taxon>Cassia clade</taxon>
        <taxon>Senna</taxon>
    </lineage>
</organism>
<sequence length="124" mass="13742">MAGNFTENLLFRRCNMSRNAKDPMDVGKFPVKWLCSNFSVTNTATSSNSQMAENDDENGILTSATLSKREVNVEHATNQRQLIGLHNSIQDIGVKKGDLEDDASTEEGLVAHWEYNLRGCSAYA</sequence>
<dbReference type="AlphaFoldDB" id="A0A834TFL8"/>
<gene>
    <name evidence="1" type="ORF">G2W53_025801</name>
</gene>
<evidence type="ECO:0000313" key="1">
    <source>
        <dbReference type="EMBL" id="KAF7820346.1"/>
    </source>
</evidence>